<feature type="domain" description="Retrotransposon gag" evidence="1">
    <location>
        <begin position="26"/>
        <end position="99"/>
    </location>
</feature>
<dbReference type="EMBL" id="SZYD01000014">
    <property type="protein sequence ID" value="KAD4180284.1"/>
    <property type="molecule type" value="Genomic_DNA"/>
</dbReference>
<reference evidence="2 3" key="1">
    <citation type="submission" date="2019-05" db="EMBL/GenBank/DDBJ databases">
        <title>Mikania micrantha, genome provides insights into the molecular mechanism of rapid growth.</title>
        <authorList>
            <person name="Liu B."/>
        </authorList>
    </citation>
    <scope>NUCLEOTIDE SEQUENCE [LARGE SCALE GENOMIC DNA]</scope>
    <source>
        <strain evidence="2">NLD-2019</strain>
        <tissue evidence="2">Leaf</tissue>
    </source>
</reference>
<dbReference type="AlphaFoldDB" id="A0A5N6N2D1"/>
<evidence type="ECO:0000313" key="3">
    <source>
        <dbReference type="Proteomes" id="UP000326396"/>
    </source>
</evidence>
<evidence type="ECO:0000313" key="2">
    <source>
        <dbReference type="EMBL" id="KAD4180284.1"/>
    </source>
</evidence>
<sequence>MSNDLRSWFVMLPNGVIPLVEIWGSGKEKIQDWTKMKSKMKQKFLPTYYVQNSFSNLHSLKQGSQTVEEYSREFEYLLMTCDVPKDDPQTLVRYLGGLEPRVANVVELHTYETLDELTLLAHKVDV</sequence>
<dbReference type="InterPro" id="IPR005162">
    <property type="entry name" value="Retrotrans_gag_dom"/>
</dbReference>
<proteinExistence type="predicted"/>
<dbReference type="PANTHER" id="PTHR35046:SF21">
    <property type="entry name" value="RETROTRANSPOSON GAG DOMAIN-CONTAINING PROTEIN-RELATED"/>
    <property type="match status" value="1"/>
</dbReference>
<dbReference type="PANTHER" id="PTHR35046">
    <property type="entry name" value="ZINC KNUCKLE (CCHC-TYPE) FAMILY PROTEIN"/>
    <property type="match status" value="1"/>
</dbReference>
<organism evidence="2 3">
    <name type="scientific">Mikania micrantha</name>
    <name type="common">bitter vine</name>
    <dbReference type="NCBI Taxonomy" id="192012"/>
    <lineage>
        <taxon>Eukaryota</taxon>
        <taxon>Viridiplantae</taxon>
        <taxon>Streptophyta</taxon>
        <taxon>Embryophyta</taxon>
        <taxon>Tracheophyta</taxon>
        <taxon>Spermatophyta</taxon>
        <taxon>Magnoliopsida</taxon>
        <taxon>eudicotyledons</taxon>
        <taxon>Gunneridae</taxon>
        <taxon>Pentapetalae</taxon>
        <taxon>asterids</taxon>
        <taxon>campanulids</taxon>
        <taxon>Asterales</taxon>
        <taxon>Asteraceae</taxon>
        <taxon>Asteroideae</taxon>
        <taxon>Heliantheae alliance</taxon>
        <taxon>Eupatorieae</taxon>
        <taxon>Mikania</taxon>
    </lineage>
</organism>
<name>A0A5N6N2D1_9ASTR</name>
<protein>
    <recommendedName>
        <fullName evidence="1">Retrotransposon gag domain-containing protein</fullName>
    </recommendedName>
</protein>
<gene>
    <name evidence="2" type="ORF">E3N88_28875</name>
</gene>
<evidence type="ECO:0000259" key="1">
    <source>
        <dbReference type="Pfam" id="PF03732"/>
    </source>
</evidence>
<dbReference type="Proteomes" id="UP000326396">
    <property type="component" value="Linkage Group LG4"/>
</dbReference>
<keyword evidence="3" id="KW-1185">Reference proteome</keyword>
<accession>A0A5N6N2D1</accession>
<comment type="caution">
    <text evidence="2">The sequence shown here is derived from an EMBL/GenBank/DDBJ whole genome shotgun (WGS) entry which is preliminary data.</text>
</comment>
<dbReference type="OrthoDB" id="1731207at2759"/>
<dbReference type="Pfam" id="PF03732">
    <property type="entry name" value="Retrotrans_gag"/>
    <property type="match status" value="1"/>
</dbReference>